<feature type="region of interest" description="Disordered" evidence="4">
    <location>
        <begin position="1"/>
        <end position="20"/>
    </location>
</feature>
<dbReference type="SUPFAM" id="SSF82199">
    <property type="entry name" value="SET domain"/>
    <property type="match status" value="1"/>
</dbReference>
<dbReference type="InterPro" id="IPR036464">
    <property type="entry name" value="Rubisco_LSMT_subst-bd_sf"/>
</dbReference>
<evidence type="ECO:0000256" key="1">
    <source>
        <dbReference type="ARBA" id="ARBA00022603"/>
    </source>
</evidence>
<dbReference type="GO" id="GO:0016279">
    <property type="term" value="F:protein-lysine N-methyltransferase activity"/>
    <property type="evidence" value="ECO:0007669"/>
    <property type="project" value="TreeGrafter"/>
</dbReference>
<comment type="caution">
    <text evidence="6">The sequence shown here is derived from an EMBL/GenBank/DDBJ whole genome shotgun (WGS) entry which is preliminary data.</text>
</comment>
<dbReference type="Gene3D" id="3.90.1420.10">
    <property type="entry name" value="Rubisco LSMT, substrate-binding domain"/>
    <property type="match status" value="2"/>
</dbReference>
<dbReference type="PANTHER" id="PTHR13271">
    <property type="entry name" value="UNCHARACTERIZED PUTATIVE METHYLTRANSFERASE"/>
    <property type="match status" value="1"/>
</dbReference>
<dbReference type="InterPro" id="IPR046341">
    <property type="entry name" value="SET_dom_sf"/>
</dbReference>
<dbReference type="EMBL" id="LGRX02034368">
    <property type="protein sequence ID" value="KAK3237985.1"/>
    <property type="molecule type" value="Genomic_DNA"/>
</dbReference>
<dbReference type="AlphaFoldDB" id="A0AAE0ET58"/>
<dbReference type="PANTHER" id="PTHR13271:SF103">
    <property type="entry name" value="N-METHYLTRANSFERASE DOMAIN AND SET DOMAIN CONTAINING PROTEIN-RELATED"/>
    <property type="match status" value="1"/>
</dbReference>
<dbReference type="GO" id="GO:0032259">
    <property type="term" value="P:methylation"/>
    <property type="evidence" value="ECO:0007669"/>
    <property type="project" value="UniProtKB-KW"/>
</dbReference>
<dbReference type="CDD" id="cd10527">
    <property type="entry name" value="SET_LSMT"/>
    <property type="match status" value="1"/>
</dbReference>
<keyword evidence="7" id="KW-1185">Reference proteome</keyword>
<accession>A0AAE0ET58</accession>
<keyword evidence="2" id="KW-0808">Transferase</keyword>
<gene>
    <name evidence="6" type="ORF">CYMTET_51970</name>
</gene>
<name>A0AAE0ET58_9CHLO</name>
<dbReference type="InterPro" id="IPR050600">
    <property type="entry name" value="SETD3_SETD6_MTase"/>
</dbReference>
<evidence type="ECO:0000256" key="3">
    <source>
        <dbReference type="ARBA" id="ARBA00022691"/>
    </source>
</evidence>
<dbReference type="Gene3D" id="3.90.1410.10">
    <property type="entry name" value="set domain protein methyltransferase, domain 1"/>
    <property type="match status" value="1"/>
</dbReference>
<dbReference type="SUPFAM" id="SSF81822">
    <property type="entry name" value="RuBisCo LSMT C-terminal, substrate-binding domain"/>
    <property type="match status" value="1"/>
</dbReference>
<feature type="domain" description="Rubisco LSMT substrate-binding" evidence="5">
    <location>
        <begin position="408"/>
        <end position="500"/>
    </location>
</feature>
<proteinExistence type="predicted"/>
<dbReference type="InterPro" id="IPR015353">
    <property type="entry name" value="Rubisco_LSMT_subst-bd"/>
</dbReference>
<sequence>MKGPSKRKRGEGPPISLPLSAEDPLVTQKKAVLHANGLSLLLSLTSSSRETLNKFIESARVLSFNEEELYFFTQPRGDEEASIPLISPRNEATALHLCTVALESANQTEFVLELVVGLQEKRAELGGPDTPSTEEVESSASLAPGAATLEWAVERGVNSRVRCGIFEGGLRGVCAVDDIHPGECVLQVPQTLLITQDMAQISALGAALRAAEEDIDDESVALLWTIQQRSNPGAEFATFWASFPESFNTGLSWSTAALALLDGSALLDRTIETRQLVRSSYDALFPRLSRALPQVFPEALFTWEKYKWAAELWNSYALLVKFQDGKQRSCLVPAVGLLNFSPQAHVYRFSCIDAATSSLRLEAARSCQRGSQCYLAYGALPNIQLALFYGFVIEDNPYDVIKVTLEPDPDDPLHQPKTNLLEKLGLPTEHMIGRGRSRQLPTKLLAALRILLLDEEEVLRLPALDPLRAPVGKKNEHMVMETLVGLLEGLLEALPVESVAGQADLDKDLVLDDDIALIQKYCSSERALLAEALENCTRVWGALDSLL</sequence>
<protein>
    <recommendedName>
        <fullName evidence="5">Rubisco LSMT substrate-binding domain-containing protein</fullName>
    </recommendedName>
</protein>
<dbReference type="Proteomes" id="UP001190700">
    <property type="component" value="Unassembled WGS sequence"/>
</dbReference>
<evidence type="ECO:0000259" key="5">
    <source>
        <dbReference type="Pfam" id="PF09273"/>
    </source>
</evidence>
<evidence type="ECO:0000313" key="7">
    <source>
        <dbReference type="Proteomes" id="UP001190700"/>
    </source>
</evidence>
<keyword evidence="1" id="KW-0489">Methyltransferase</keyword>
<organism evidence="6 7">
    <name type="scientific">Cymbomonas tetramitiformis</name>
    <dbReference type="NCBI Taxonomy" id="36881"/>
    <lineage>
        <taxon>Eukaryota</taxon>
        <taxon>Viridiplantae</taxon>
        <taxon>Chlorophyta</taxon>
        <taxon>Pyramimonadophyceae</taxon>
        <taxon>Pyramimonadales</taxon>
        <taxon>Pyramimonadaceae</taxon>
        <taxon>Cymbomonas</taxon>
    </lineage>
</organism>
<dbReference type="Pfam" id="PF09273">
    <property type="entry name" value="Rubis-subs-bind"/>
    <property type="match status" value="1"/>
</dbReference>
<evidence type="ECO:0000256" key="4">
    <source>
        <dbReference type="SAM" id="MobiDB-lite"/>
    </source>
</evidence>
<reference evidence="6 7" key="1">
    <citation type="journal article" date="2015" name="Genome Biol. Evol.">
        <title>Comparative Genomics of a Bacterivorous Green Alga Reveals Evolutionary Causalities and Consequences of Phago-Mixotrophic Mode of Nutrition.</title>
        <authorList>
            <person name="Burns J.A."/>
            <person name="Paasch A."/>
            <person name="Narechania A."/>
            <person name="Kim E."/>
        </authorList>
    </citation>
    <scope>NUCLEOTIDE SEQUENCE [LARGE SCALE GENOMIC DNA]</scope>
    <source>
        <strain evidence="6 7">PLY_AMNH</strain>
    </source>
</reference>
<evidence type="ECO:0000256" key="2">
    <source>
        <dbReference type="ARBA" id="ARBA00022679"/>
    </source>
</evidence>
<keyword evidence="3" id="KW-0949">S-adenosyl-L-methionine</keyword>
<evidence type="ECO:0000313" key="6">
    <source>
        <dbReference type="EMBL" id="KAK3237985.1"/>
    </source>
</evidence>